<dbReference type="RefSeq" id="WP_189582820.1">
    <property type="nucleotide sequence ID" value="NZ_BMYV01000001.1"/>
</dbReference>
<organism evidence="2 3">
    <name type="scientific">Litorimonas cladophorae</name>
    <dbReference type="NCBI Taxonomy" id="1220491"/>
    <lineage>
        <taxon>Bacteria</taxon>
        <taxon>Pseudomonadati</taxon>
        <taxon>Pseudomonadota</taxon>
        <taxon>Alphaproteobacteria</taxon>
        <taxon>Maricaulales</taxon>
        <taxon>Robiginitomaculaceae</taxon>
    </lineage>
</organism>
<dbReference type="AlphaFoldDB" id="A0A918NFT1"/>
<name>A0A918NFT1_9PROT</name>
<dbReference type="EMBL" id="BMYV01000001">
    <property type="protein sequence ID" value="GGX63869.1"/>
    <property type="molecule type" value="Genomic_DNA"/>
</dbReference>
<comment type="caution">
    <text evidence="2">The sequence shown here is derived from an EMBL/GenBank/DDBJ whole genome shotgun (WGS) entry which is preliminary data.</text>
</comment>
<dbReference type="Pfam" id="PF09413">
    <property type="entry name" value="DUF2007"/>
    <property type="match status" value="1"/>
</dbReference>
<dbReference type="InterPro" id="IPR018551">
    <property type="entry name" value="DUF2007"/>
</dbReference>
<dbReference type="SUPFAM" id="SSF54913">
    <property type="entry name" value="GlnB-like"/>
    <property type="match status" value="1"/>
</dbReference>
<feature type="domain" description="DUF2007" evidence="1">
    <location>
        <begin position="1"/>
        <end position="59"/>
    </location>
</feature>
<reference evidence="2 3" key="1">
    <citation type="journal article" date="2014" name="Int. J. Syst. Evol. Microbiol.">
        <title>Complete genome sequence of Corynebacterium casei LMG S-19264T (=DSM 44701T), isolated from a smear-ripened cheese.</title>
        <authorList>
            <consortium name="US DOE Joint Genome Institute (JGI-PGF)"/>
            <person name="Walter F."/>
            <person name="Albersmeier A."/>
            <person name="Kalinowski J."/>
            <person name="Ruckert C."/>
        </authorList>
    </citation>
    <scope>NUCLEOTIDE SEQUENCE [LARGE SCALE GENOMIC DNA]</scope>
    <source>
        <strain evidence="2 3">KCTC 23968</strain>
    </source>
</reference>
<protein>
    <recommendedName>
        <fullName evidence="1">DUF2007 domain-containing protein</fullName>
    </recommendedName>
</protein>
<accession>A0A918NFT1</accession>
<evidence type="ECO:0000259" key="1">
    <source>
        <dbReference type="Pfam" id="PF09413"/>
    </source>
</evidence>
<proteinExistence type="predicted"/>
<gene>
    <name evidence="2" type="ORF">GCM10011309_12380</name>
</gene>
<keyword evidence="3" id="KW-1185">Reference proteome</keyword>
<evidence type="ECO:0000313" key="2">
    <source>
        <dbReference type="EMBL" id="GGX63869.1"/>
    </source>
</evidence>
<dbReference type="Gene3D" id="3.30.70.790">
    <property type="entry name" value="UreE, C-terminal domain"/>
    <property type="match status" value="1"/>
</dbReference>
<dbReference type="Proteomes" id="UP000600865">
    <property type="component" value="Unassembled WGS sequence"/>
</dbReference>
<dbReference type="InterPro" id="IPR011322">
    <property type="entry name" value="N-reg_PII-like_a/b"/>
</dbReference>
<evidence type="ECO:0000313" key="3">
    <source>
        <dbReference type="Proteomes" id="UP000600865"/>
    </source>
</evidence>
<sequence>MKNILTTNNPATLNFAEAILTEAKIEYFVLDQNMSVLEPGIMIPRRLMVVDEDESAARRQLSLAGMERDLMAV</sequence>